<name>A0A516PXJ7_9ACTN</name>
<evidence type="ECO:0008006" key="4">
    <source>
        <dbReference type="Google" id="ProtNLM"/>
    </source>
</evidence>
<dbReference type="AlphaFoldDB" id="A0A516PXJ7"/>
<keyword evidence="3" id="KW-1185">Reference proteome</keyword>
<feature type="compositionally biased region" description="Low complexity" evidence="1">
    <location>
        <begin position="35"/>
        <end position="53"/>
    </location>
</feature>
<dbReference type="Gene3D" id="3.20.20.80">
    <property type="entry name" value="Glycosidases"/>
    <property type="match status" value="1"/>
</dbReference>
<dbReference type="InterPro" id="IPR006311">
    <property type="entry name" value="TAT_signal"/>
</dbReference>
<protein>
    <recommendedName>
        <fullName evidence="4">Beta-galactosidase</fullName>
    </recommendedName>
</protein>
<dbReference type="Proteomes" id="UP000319263">
    <property type="component" value="Chromosome"/>
</dbReference>
<dbReference type="PROSITE" id="PS51318">
    <property type="entry name" value="TAT"/>
    <property type="match status" value="1"/>
</dbReference>
<dbReference type="OrthoDB" id="505641at2"/>
<sequence length="445" mass="48424">MPDTPASAGDKGGHPRLSRRSLLAGAGGVALLAGTGAPAADASGDSRPSASSRWPGPAPYRFRLPTGVTLRDVDGGPNYFDRFSPEFPAAGTFMIGHWAVVGIGSQADLDRHRGRVNTFVEDAYNPDWHDFDTAGFYGVGSHDQDVGSLVTDEPDQWAGPGYGAWTGKSGFVDGVCKSGKLDCGYTVVDTLLSRDRSKRFRYIGYSKVFSMMSGDELMHEWARRADVMGSDVYWFTEKILDVPYWGASKIVLGPEHGDQALTEAQIRQASNYGRLIKYTRGHIGVDKPVWSVHEIAAGPTPEQLRAGVWSAIVNGAQGIVYFTHNFIEEGGYANSFDDPRYAAHERMARRIYTEVQDHAAALHGPEAVGLVSSSGSVDVLAKWNRGRPTLFCHERDQKSQRVTFTLAGAPTGLVSVYGENRHVIMTGGRFTDTFADGNTVHIYQL</sequence>
<gene>
    <name evidence="2" type="ORF">FOE78_08265</name>
</gene>
<proteinExistence type="predicted"/>
<evidence type="ECO:0000313" key="2">
    <source>
        <dbReference type="EMBL" id="QDP95893.1"/>
    </source>
</evidence>
<evidence type="ECO:0000313" key="3">
    <source>
        <dbReference type="Proteomes" id="UP000319263"/>
    </source>
</evidence>
<accession>A0A516PXJ7</accession>
<reference evidence="2 3" key="1">
    <citation type="submission" date="2019-07" db="EMBL/GenBank/DDBJ databases">
        <title>Microlunatus dokdonensis sp. nov. isolated from the rhizospheric soil of the wild plant Elymus tsukushiensis.</title>
        <authorList>
            <person name="Ghim S.-Y."/>
            <person name="Hwang Y.-J."/>
            <person name="Son J.-S."/>
            <person name="Shin J.-H."/>
        </authorList>
    </citation>
    <scope>NUCLEOTIDE SEQUENCE [LARGE SCALE GENOMIC DNA]</scope>
    <source>
        <strain evidence="2 3">KUDC0627</strain>
    </source>
</reference>
<dbReference type="RefSeq" id="WP_143985859.1">
    <property type="nucleotide sequence ID" value="NZ_CP041692.1"/>
</dbReference>
<dbReference type="EMBL" id="CP041692">
    <property type="protein sequence ID" value="QDP95893.1"/>
    <property type="molecule type" value="Genomic_DNA"/>
</dbReference>
<dbReference type="KEGG" id="mik:FOE78_08265"/>
<feature type="region of interest" description="Disordered" evidence="1">
    <location>
        <begin position="35"/>
        <end position="58"/>
    </location>
</feature>
<evidence type="ECO:0000256" key="1">
    <source>
        <dbReference type="SAM" id="MobiDB-lite"/>
    </source>
</evidence>
<feature type="region of interest" description="Disordered" evidence="1">
    <location>
        <begin position="1"/>
        <end position="20"/>
    </location>
</feature>
<organism evidence="2 3">
    <name type="scientific">Microlunatus elymi</name>
    <dbReference type="NCBI Taxonomy" id="2596828"/>
    <lineage>
        <taxon>Bacteria</taxon>
        <taxon>Bacillati</taxon>
        <taxon>Actinomycetota</taxon>
        <taxon>Actinomycetes</taxon>
        <taxon>Propionibacteriales</taxon>
        <taxon>Propionibacteriaceae</taxon>
        <taxon>Microlunatus</taxon>
    </lineage>
</organism>